<dbReference type="EMBL" id="CAJZAI010000013">
    <property type="protein sequence ID" value="CAG9180885.1"/>
    <property type="molecule type" value="Genomic_DNA"/>
</dbReference>
<accession>A0ABM8XL03</accession>
<evidence type="ECO:0008006" key="3">
    <source>
        <dbReference type="Google" id="ProtNLM"/>
    </source>
</evidence>
<name>A0ABM8XL03_9BURK</name>
<keyword evidence="2" id="KW-1185">Reference proteome</keyword>
<proteinExistence type="predicted"/>
<dbReference type="RefSeq" id="WP_224081807.1">
    <property type="nucleotide sequence ID" value="NZ_CAJZAI010000013.1"/>
</dbReference>
<comment type="caution">
    <text evidence="1">The sequence shown here is derived from an EMBL/GenBank/DDBJ whole genome shotgun (WGS) entry which is preliminary data.</text>
</comment>
<evidence type="ECO:0000313" key="2">
    <source>
        <dbReference type="Proteomes" id="UP000727654"/>
    </source>
</evidence>
<dbReference type="Proteomes" id="UP000727654">
    <property type="component" value="Unassembled WGS sequence"/>
</dbReference>
<gene>
    <name evidence="1" type="ORF">LMG23992_04332</name>
</gene>
<evidence type="ECO:0000313" key="1">
    <source>
        <dbReference type="EMBL" id="CAG9180885.1"/>
    </source>
</evidence>
<protein>
    <recommendedName>
        <fullName evidence="3">Peptidoglycan-binding protein</fullName>
    </recommendedName>
</protein>
<sequence>MATIALTDALRRDYESLFNSCVISAARAAEVDGLVRTLVRNQPRYEAASAISGVPWHFIAVIHNMECGQRFDCHLHNGDPLSARTTHVPAGRPRGSPPPFTWEDSAADALAVKGLGAATDWSLAGLLYQAERYNGFGYRSYHPQVPTPYLWSFSNHYVRGKYVADGTWSDTAVSRQCGVAVLLRRLAETGAIGFADQLARTVSDGPLIVRYAARKPTDPAVTAQADALQRWLNTYAGVFVKLDGYPGKRTSAAFRAVTGHYLPGDPRSAA</sequence>
<reference evidence="1 2" key="1">
    <citation type="submission" date="2021-08" db="EMBL/GenBank/DDBJ databases">
        <authorList>
            <person name="Peeters C."/>
        </authorList>
    </citation>
    <scope>NUCLEOTIDE SEQUENCE [LARGE SCALE GENOMIC DNA]</scope>
    <source>
        <strain evidence="1 2">LMG 23992</strain>
    </source>
</reference>
<organism evidence="1 2">
    <name type="scientific">Cupriavidus laharis</name>
    <dbReference type="NCBI Taxonomy" id="151654"/>
    <lineage>
        <taxon>Bacteria</taxon>
        <taxon>Pseudomonadati</taxon>
        <taxon>Pseudomonadota</taxon>
        <taxon>Betaproteobacteria</taxon>
        <taxon>Burkholderiales</taxon>
        <taxon>Burkholderiaceae</taxon>
        <taxon>Cupriavidus</taxon>
    </lineage>
</organism>